<feature type="transmembrane region" description="Helical" evidence="1">
    <location>
        <begin position="63"/>
        <end position="83"/>
    </location>
</feature>
<protein>
    <submittedName>
        <fullName evidence="2">Uncharacterized protein</fullName>
    </submittedName>
</protein>
<evidence type="ECO:0000256" key="1">
    <source>
        <dbReference type="SAM" id="Phobius"/>
    </source>
</evidence>
<name>A0A9P7HDG5_9HYPO</name>
<keyword evidence="1" id="KW-1133">Transmembrane helix</keyword>
<dbReference type="Proteomes" id="UP000750502">
    <property type="component" value="Unassembled WGS sequence"/>
</dbReference>
<evidence type="ECO:0000313" key="3">
    <source>
        <dbReference type="Proteomes" id="UP000750502"/>
    </source>
</evidence>
<comment type="caution">
    <text evidence="2">The sequence shown here is derived from an EMBL/GenBank/DDBJ whole genome shotgun (WGS) entry which is preliminary data.</text>
</comment>
<keyword evidence="1" id="KW-0472">Membrane</keyword>
<dbReference type="OrthoDB" id="440755at2759"/>
<reference evidence="2" key="2">
    <citation type="submission" date="2020-10" db="EMBL/GenBank/DDBJ databases">
        <authorList>
            <person name="Peck L.D."/>
            <person name="Nowell R.W."/>
            <person name="Flood J."/>
            <person name="Ryan M.J."/>
            <person name="Barraclough T.G."/>
        </authorList>
    </citation>
    <scope>NUCLEOTIDE SEQUENCE</scope>
    <source>
        <strain evidence="2">IMI 127659i</strain>
    </source>
</reference>
<dbReference type="EMBL" id="JADFTT010000762">
    <property type="protein sequence ID" value="KAG5758767.1"/>
    <property type="molecule type" value="Genomic_DNA"/>
</dbReference>
<keyword evidence="1" id="KW-0812">Transmembrane</keyword>
<sequence>MGMESNHCSIDKSIKMNNILPSQSPFGVLERVTSVLADDKLQPNSKANTSNGKTVGISSKKQIAINGLIILSNFLQFTSMFSTLAGGLEFSRRLGWEATPGKANWMGAGFFLTQSAMVLVSG</sequence>
<evidence type="ECO:0000313" key="2">
    <source>
        <dbReference type="EMBL" id="KAG5758767.1"/>
    </source>
</evidence>
<proteinExistence type="predicted"/>
<gene>
    <name evidence="2" type="ORF">H9Q72_013110</name>
</gene>
<keyword evidence="3" id="KW-1185">Reference proteome</keyword>
<accession>A0A9P7HDG5</accession>
<organism evidence="2 3">
    <name type="scientific">Fusarium xylarioides</name>
    <dbReference type="NCBI Taxonomy" id="221167"/>
    <lineage>
        <taxon>Eukaryota</taxon>
        <taxon>Fungi</taxon>
        <taxon>Dikarya</taxon>
        <taxon>Ascomycota</taxon>
        <taxon>Pezizomycotina</taxon>
        <taxon>Sordariomycetes</taxon>
        <taxon>Hypocreomycetidae</taxon>
        <taxon>Hypocreales</taxon>
        <taxon>Nectriaceae</taxon>
        <taxon>Fusarium</taxon>
        <taxon>Fusarium fujikuroi species complex</taxon>
    </lineage>
</organism>
<dbReference type="AlphaFoldDB" id="A0A9P7HDG5"/>
<reference evidence="2" key="1">
    <citation type="journal article" date="2020" name="bioRxiv">
        <title>Historical genomics reveals the evolutionary mechanisms behind multiple outbreaks of the host-specific coffee wilt pathogen Fusarium xylarioides.</title>
        <authorList>
            <person name="Peck D."/>
            <person name="Nowell R.W."/>
            <person name="Flood J."/>
            <person name="Ryan M.J."/>
            <person name="Barraclough T.G."/>
        </authorList>
    </citation>
    <scope>NUCLEOTIDE SEQUENCE</scope>
    <source>
        <strain evidence="2">IMI 127659i</strain>
    </source>
</reference>